<dbReference type="Pfam" id="PF12833">
    <property type="entry name" value="HTH_18"/>
    <property type="match status" value="1"/>
</dbReference>
<comment type="caution">
    <text evidence="6">The sequence shown here is derived from an EMBL/GenBank/DDBJ whole genome shotgun (WGS) entry which is preliminary data.</text>
</comment>
<dbReference type="PROSITE" id="PS01124">
    <property type="entry name" value="HTH_ARAC_FAMILY_2"/>
    <property type="match status" value="1"/>
</dbReference>
<dbReference type="EMBL" id="CAJRAY010000038">
    <property type="protein sequence ID" value="CAG5085141.1"/>
    <property type="molecule type" value="Genomic_DNA"/>
</dbReference>
<dbReference type="InterPro" id="IPR050204">
    <property type="entry name" value="AraC_XylS_family_regulators"/>
</dbReference>
<dbReference type="PANTHER" id="PTHR46796:SF2">
    <property type="entry name" value="TRANSCRIPTIONAL REGULATORY PROTEIN"/>
    <property type="match status" value="1"/>
</dbReference>
<protein>
    <submittedName>
        <fullName evidence="6">HTH-type transcriptional activator rhaS L-rhamnose operon regulatory protein rhaS</fullName>
    </submittedName>
</protein>
<keyword evidence="3" id="KW-0010">Activator</keyword>
<organism evidence="6 7">
    <name type="scientific">Thermobacillus xylanilyticus</name>
    <dbReference type="NCBI Taxonomy" id="76633"/>
    <lineage>
        <taxon>Bacteria</taxon>
        <taxon>Bacillati</taxon>
        <taxon>Bacillota</taxon>
        <taxon>Bacilli</taxon>
        <taxon>Bacillales</taxon>
        <taxon>Paenibacillaceae</taxon>
        <taxon>Thermobacillus</taxon>
    </lineage>
</organism>
<dbReference type="InterPro" id="IPR003313">
    <property type="entry name" value="AraC-bd"/>
</dbReference>
<reference evidence="6 7" key="1">
    <citation type="submission" date="2021-04" db="EMBL/GenBank/DDBJ databases">
        <authorList>
            <person name="Rakotoarivonina H."/>
        </authorList>
    </citation>
    <scope>NUCLEOTIDE SEQUENCE [LARGE SCALE GENOMIC DNA]</scope>
    <source>
        <strain evidence="6 7">XE</strain>
    </source>
</reference>
<evidence type="ECO:0000256" key="1">
    <source>
        <dbReference type="ARBA" id="ARBA00023015"/>
    </source>
</evidence>
<evidence type="ECO:0000313" key="7">
    <source>
        <dbReference type="Proteomes" id="UP000681526"/>
    </source>
</evidence>
<keyword evidence="7" id="KW-1185">Reference proteome</keyword>
<dbReference type="SUPFAM" id="SSF46689">
    <property type="entry name" value="Homeodomain-like"/>
    <property type="match status" value="1"/>
</dbReference>
<accession>A0ABM8V3H7</accession>
<keyword evidence="4" id="KW-0804">Transcription</keyword>
<dbReference type="Gene3D" id="1.10.10.60">
    <property type="entry name" value="Homeodomain-like"/>
    <property type="match status" value="2"/>
</dbReference>
<evidence type="ECO:0000259" key="5">
    <source>
        <dbReference type="PROSITE" id="PS01124"/>
    </source>
</evidence>
<dbReference type="SMART" id="SM00342">
    <property type="entry name" value="HTH_ARAC"/>
    <property type="match status" value="1"/>
</dbReference>
<dbReference type="Pfam" id="PF02311">
    <property type="entry name" value="AraC_binding"/>
    <property type="match status" value="1"/>
</dbReference>
<sequence length="277" mass="31110">MLVHRRVVMPFEQLGRLPLAVESVGLNPDQERIVRPDGYPYYHWLQTMSGRGRIAVEGRSHPLPSGSGILLFPGVAHTYEAEEGRWETAYLTFGGAAADSILAAAGVHQSTFFQWPADAAAGRLIEQMLERLEQGGDVFGIEASTSAYHFLLAMTRYPTSQPGRKNGDPDRLEQLRTVIEWMESRCSDPSVGMDQIAGVLNLSSRRVNGLFRETFGQSPYAYFIQLRLRKAKEMLTSSSPLSVREVAERVGFRDASHFIATFRRHVGMTPEQFRRLH</sequence>
<gene>
    <name evidence="6" type="primary">txxe 806-rhaS8</name>
    <name evidence="6" type="ORF">TXXE_08600</name>
</gene>
<dbReference type="PANTHER" id="PTHR46796">
    <property type="entry name" value="HTH-TYPE TRANSCRIPTIONAL ACTIVATOR RHAS-RELATED"/>
    <property type="match status" value="1"/>
</dbReference>
<keyword evidence="2" id="KW-0238">DNA-binding</keyword>
<proteinExistence type="predicted"/>
<dbReference type="InterPro" id="IPR018062">
    <property type="entry name" value="HTH_AraC-typ_CS"/>
</dbReference>
<keyword evidence="1" id="KW-0805">Transcription regulation</keyword>
<dbReference type="PROSITE" id="PS00041">
    <property type="entry name" value="HTH_ARAC_FAMILY_1"/>
    <property type="match status" value="1"/>
</dbReference>
<dbReference type="InterPro" id="IPR009057">
    <property type="entry name" value="Homeodomain-like_sf"/>
</dbReference>
<evidence type="ECO:0000256" key="3">
    <source>
        <dbReference type="ARBA" id="ARBA00023159"/>
    </source>
</evidence>
<dbReference type="InterPro" id="IPR037923">
    <property type="entry name" value="HTH-like"/>
</dbReference>
<name>A0ABM8V3H7_THEXY</name>
<dbReference type="InterPro" id="IPR018060">
    <property type="entry name" value="HTH_AraC"/>
</dbReference>
<evidence type="ECO:0000256" key="4">
    <source>
        <dbReference type="ARBA" id="ARBA00023163"/>
    </source>
</evidence>
<dbReference type="SUPFAM" id="SSF51215">
    <property type="entry name" value="Regulatory protein AraC"/>
    <property type="match status" value="1"/>
</dbReference>
<dbReference type="PRINTS" id="PR00032">
    <property type="entry name" value="HTHARAC"/>
</dbReference>
<dbReference type="InterPro" id="IPR020449">
    <property type="entry name" value="Tscrpt_reg_AraC-type_HTH"/>
</dbReference>
<dbReference type="Gene3D" id="2.60.120.280">
    <property type="entry name" value="Regulatory protein AraC"/>
    <property type="match status" value="1"/>
</dbReference>
<dbReference type="Proteomes" id="UP000681526">
    <property type="component" value="Unassembled WGS sequence"/>
</dbReference>
<feature type="domain" description="HTH araC/xylS-type" evidence="5">
    <location>
        <begin position="176"/>
        <end position="276"/>
    </location>
</feature>
<evidence type="ECO:0000313" key="6">
    <source>
        <dbReference type="EMBL" id="CAG5085141.1"/>
    </source>
</evidence>
<evidence type="ECO:0000256" key="2">
    <source>
        <dbReference type="ARBA" id="ARBA00023125"/>
    </source>
</evidence>